<evidence type="ECO:0000259" key="2">
    <source>
        <dbReference type="PROSITE" id="PS00028"/>
    </source>
</evidence>
<comment type="caution">
    <text evidence="3">The sequence shown here is derived from an EMBL/GenBank/DDBJ whole genome shotgun (WGS) entry which is preliminary data.</text>
</comment>
<feature type="region of interest" description="Disordered" evidence="1">
    <location>
        <begin position="23"/>
        <end position="129"/>
    </location>
</feature>
<organism evidence="3 4">
    <name type="scientific">Mycena albidolilacea</name>
    <dbReference type="NCBI Taxonomy" id="1033008"/>
    <lineage>
        <taxon>Eukaryota</taxon>
        <taxon>Fungi</taxon>
        <taxon>Dikarya</taxon>
        <taxon>Basidiomycota</taxon>
        <taxon>Agaricomycotina</taxon>
        <taxon>Agaricomycetes</taxon>
        <taxon>Agaricomycetidae</taxon>
        <taxon>Agaricales</taxon>
        <taxon>Marasmiineae</taxon>
        <taxon>Mycenaceae</taxon>
        <taxon>Mycena</taxon>
    </lineage>
</organism>
<evidence type="ECO:0000313" key="3">
    <source>
        <dbReference type="EMBL" id="KAJ7303134.1"/>
    </source>
</evidence>
<feature type="compositionally biased region" description="Polar residues" evidence="1">
    <location>
        <begin position="31"/>
        <end position="46"/>
    </location>
</feature>
<sequence>MSGGRRGVQKRLQCLFPSCPQTFKSQHGRSNHCNTVHINPTATNAPQPVFSASPEPALPSEGLATPPRPSSRSPTGSPSPLPPNVPHGARRKKIFHPTMNGVPRDSNGDPLPPDTPPPPRSDAPADDWSPFEDEVQFCTADSLFRRVEMSQGNIDYLLELWGLSLAKHGDLGPYDNYQQLYAAIDGVGVGDAPWKCLKTGGDANPDAPDWARQEYEIWYRDPDVVIRNMLDNPHFIKLYEGRKSEIHSSSAQRARQYIQRGLGYIIKIW</sequence>
<keyword evidence="4" id="KW-1185">Reference proteome</keyword>
<gene>
    <name evidence="3" type="ORF">DFH08DRAFT_825988</name>
</gene>
<feature type="compositionally biased region" description="Pro residues" evidence="1">
    <location>
        <begin position="110"/>
        <end position="121"/>
    </location>
</feature>
<dbReference type="EMBL" id="JARIHO010000107">
    <property type="protein sequence ID" value="KAJ7303134.1"/>
    <property type="molecule type" value="Genomic_DNA"/>
</dbReference>
<protein>
    <recommendedName>
        <fullName evidence="2">C2H2-type domain-containing protein</fullName>
    </recommendedName>
</protein>
<proteinExistence type="predicted"/>
<dbReference type="AlphaFoldDB" id="A0AAD6Z177"/>
<feature type="domain" description="C2H2-type" evidence="2">
    <location>
        <begin position="14"/>
        <end position="37"/>
    </location>
</feature>
<evidence type="ECO:0000256" key="1">
    <source>
        <dbReference type="SAM" id="MobiDB-lite"/>
    </source>
</evidence>
<name>A0AAD6Z177_9AGAR</name>
<evidence type="ECO:0000313" key="4">
    <source>
        <dbReference type="Proteomes" id="UP001218218"/>
    </source>
</evidence>
<dbReference type="Pfam" id="PF18759">
    <property type="entry name" value="Plavaka"/>
    <property type="match status" value="1"/>
</dbReference>
<dbReference type="PROSITE" id="PS00028">
    <property type="entry name" value="ZINC_FINGER_C2H2_1"/>
    <property type="match status" value="1"/>
</dbReference>
<dbReference type="Proteomes" id="UP001218218">
    <property type="component" value="Unassembled WGS sequence"/>
</dbReference>
<dbReference type="InterPro" id="IPR041078">
    <property type="entry name" value="Plavaka"/>
</dbReference>
<dbReference type="InterPro" id="IPR013087">
    <property type="entry name" value="Znf_C2H2_type"/>
</dbReference>
<accession>A0AAD6Z177</accession>
<reference evidence="3" key="1">
    <citation type="submission" date="2023-03" db="EMBL/GenBank/DDBJ databases">
        <title>Massive genome expansion in bonnet fungi (Mycena s.s.) driven by repeated elements and novel gene families across ecological guilds.</title>
        <authorList>
            <consortium name="Lawrence Berkeley National Laboratory"/>
            <person name="Harder C.B."/>
            <person name="Miyauchi S."/>
            <person name="Viragh M."/>
            <person name="Kuo A."/>
            <person name="Thoen E."/>
            <person name="Andreopoulos B."/>
            <person name="Lu D."/>
            <person name="Skrede I."/>
            <person name="Drula E."/>
            <person name="Henrissat B."/>
            <person name="Morin E."/>
            <person name="Kohler A."/>
            <person name="Barry K."/>
            <person name="LaButti K."/>
            <person name="Morin E."/>
            <person name="Salamov A."/>
            <person name="Lipzen A."/>
            <person name="Mereny Z."/>
            <person name="Hegedus B."/>
            <person name="Baldrian P."/>
            <person name="Stursova M."/>
            <person name="Weitz H."/>
            <person name="Taylor A."/>
            <person name="Grigoriev I.V."/>
            <person name="Nagy L.G."/>
            <person name="Martin F."/>
            <person name="Kauserud H."/>
        </authorList>
    </citation>
    <scope>NUCLEOTIDE SEQUENCE</scope>
    <source>
        <strain evidence="3">CBHHK002</strain>
    </source>
</reference>